<dbReference type="EMBL" id="LCWV01000013">
    <property type="protein sequence ID" value="PWI69051.1"/>
    <property type="molecule type" value="Genomic_DNA"/>
</dbReference>
<gene>
    <name evidence="2" type="ORF">PCL_01436</name>
</gene>
<dbReference type="Proteomes" id="UP000245956">
    <property type="component" value="Unassembled WGS sequence"/>
</dbReference>
<feature type="chain" id="PRO_5015719337" evidence="1">
    <location>
        <begin position="20"/>
        <end position="626"/>
    </location>
</feature>
<organism evidence="2 3">
    <name type="scientific">Purpureocillium lilacinum</name>
    <name type="common">Paecilomyces lilacinus</name>
    <dbReference type="NCBI Taxonomy" id="33203"/>
    <lineage>
        <taxon>Eukaryota</taxon>
        <taxon>Fungi</taxon>
        <taxon>Dikarya</taxon>
        <taxon>Ascomycota</taxon>
        <taxon>Pezizomycotina</taxon>
        <taxon>Sordariomycetes</taxon>
        <taxon>Hypocreomycetidae</taxon>
        <taxon>Hypocreales</taxon>
        <taxon>Ophiocordycipitaceae</taxon>
        <taxon>Purpureocillium</taxon>
    </lineage>
</organism>
<comment type="caution">
    <text evidence="2">The sequence shown here is derived from an EMBL/GenBank/DDBJ whole genome shotgun (WGS) entry which is preliminary data.</text>
</comment>
<accession>A0A2U3E3G5</accession>
<protein>
    <submittedName>
        <fullName evidence="2">Uncharacterized protein</fullName>
    </submittedName>
</protein>
<evidence type="ECO:0000256" key="1">
    <source>
        <dbReference type="SAM" id="SignalP"/>
    </source>
</evidence>
<name>A0A2U3E3G5_PURLI</name>
<proteinExistence type="predicted"/>
<feature type="signal peptide" evidence="1">
    <location>
        <begin position="1"/>
        <end position="19"/>
    </location>
</feature>
<keyword evidence="1" id="KW-0732">Signal</keyword>
<evidence type="ECO:0000313" key="2">
    <source>
        <dbReference type="EMBL" id="PWI69051.1"/>
    </source>
</evidence>
<sequence length="626" mass="67989">MNFGKLLLLVAVYGLGSEATDKTCVCLNHQKQNVGDATERCCNYAQKADLGRAYVPSSRKCRFDRMNQWPFASCSAAMLLSTFYTASAALLCEAVIAAATPTRAGSPQDATLEARGHPLFKSPSCTYRIECPERVVQDVILYQKCMAQGECDGYQYIATCAEKWKPKCADCKCFKSNEWYWEPTETTAKYMGLPTARGSVDAELQEEEIRVATGNPHPEAADDESPAKHPTTRGAIVNWRAGRPSLIVRGNEFGSGISAGKGWRAGGVKATGPAPGFGPGWDAGAESAGSWRGVARKTAGHGLFGDARHGVPASVSVHEPWIATIRHDCAWELAAASRPNKAYSGRHTSPVCLQRHVFVVSERRRDMKHGVLPTSRFHSGATPCWTASMKSDNTTLKQPAGVSRSLSRSANMPATAWKFAVRPGVADFPGSRNAVWRTAAMSPSTFHRIAKRHLVWHPLLEAAFIPRVGEAIDHVDVTSMYYVGSWPMRRQLDPSAPNVVPRSALALHTAHLVREAVGESEQWLHFVSLKKRREPVRPSWVLGCSPCGARGIVGRGSLPSFITLAGRVTAGESLSCLPPRVQQVQELGRILGLFGRGKLFNRLGQGLGKVVGALFPDLACSAERTE</sequence>
<evidence type="ECO:0000313" key="3">
    <source>
        <dbReference type="Proteomes" id="UP000245956"/>
    </source>
</evidence>
<dbReference type="AlphaFoldDB" id="A0A2U3E3G5"/>
<reference evidence="2 3" key="1">
    <citation type="journal article" date="2016" name="Front. Microbiol.">
        <title>Genome and transcriptome sequences reveal the specific parasitism of the nematophagous Purpureocillium lilacinum 36-1.</title>
        <authorList>
            <person name="Xie J."/>
            <person name="Li S."/>
            <person name="Mo C."/>
            <person name="Xiao X."/>
            <person name="Peng D."/>
            <person name="Wang G."/>
            <person name="Xiao Y."/>
        </authorList>
    </citation>
    <scope>NUCLEOTIDE SEQUENCE [LARGE SCALE GENOMIC DNA]</scope>
    <source>
        <strain evidence="2 3">36-1</strain>
    </source>
</reference>